<keyword evidence="3" id="KW-1185">Reference proteome</keyword>
<dbReference type="EMBL" id="BSFM01000012">
    <property type="protein sequence ID" value="GLK84437.1"/>
    <property type="molecule type" value="Genomic_DNA"/>
</dbReference>
<evidence type="ECO:0000256" key="1">
    <source>
        <dbReference type="SAM" id="SignalP"/>
    </source>
</evidence>
<gene>
    <name evidence="2" type="ORF">GCM10017653_25070</name>
</gene>
<feature type="chain" id="PRO_5040735895" description="Auto-transporter adhesin head GIN domain-containing protein" evidence="1">
    <location>
        <begin position="23"/>
        <end position="164"/>
    </location>
</feature>
<proteinExistence type="predicted"/>
<accession>A0A9W6JWH0</accession>
<reference evidence="2" key="1">
    <citation type="journal article" date="2014" name="Int. J. Syst. Evol. Microbiol.">
        <title>Complete genome sequence of Corynebacterium casei LMG S-19264T (=DSM 44701T), isolated from a smear-ripened cheese.</title>
        <authorList>
            <consortium name="US DOE Joint Genome Institute (JGI-PGF)"/>
            <person name="Walter F."/>
            <person name="Albersmeier A."/>
            <person name="Kalinowski J."/>
            <person name="Ruckert C."/>
        </authorList>
    </citation>
    <scope>NUCLEOTIDE SEQUENCE</scope>
    <source>
        <strain evidence="2">VKM B-2789</strain>
    </source>
</reference>
<name>A0A9W6JWH0_9HYPH</name>
<keyword evidence="1" id="KW-0732">Signal</keyword>
<organism evidence="2 3">
    <name type="scientific">Ancylobacter defluvii</name>
    <dbReference type="NCBI Taxonomy" id="1282440"/>
    <lineage>
        <taxon>Bacteria</taxon>
        <taxon>Pseudomonadati</taxon>
        <taxon>Pseudomonadota</taxon>
        <taxon>Alphaproteobacteria</taxon>
        <taxon>Hyphomicrobiales</taxon>
        <taxon>Xanthobacteraceae</taxon>
        <taxon>Ancylobacter</taxon>
    </lineage>
</organism>
<dbReference type="RefSeq" id="WP_213358765.1">
    <property type="nucleotide sequence ID" value="NZ_BSFM01000012.1"/>
</dbReference>
<sequence length="164" mass="17456">MTASKLVVAAILVPLLGTAASAQWITRSQGGAFDDGAMHIALTAKGRYGLGLRCQPGEIKIVFMTPEKVDDSGTISIMNAAGPKLRLRVDKGEILELDATVDDVEEKLLVVADGDLDLFKKIRDAKSSVSTVVTVLGQNFHETTFNARGGGKAITKLIKDCDLE</sequence>
<reference evidence="2" key="2">
    <citation type="submission" date="2023-01" db="EMBL/GenBank/DDBJ databases">
        <authorList>
            <person name="Sun Q."/>
            <person name="Evtushenko L."/>
        </authorList>
    </citation>
    <scope>NUCLEOTIDE SEQUENCE</scope>
    <source>
        <strain evidence="2">VKM B-2789</strain>
    </source>
</reference>
<evidence type="ECO:0008006" key="4">
    <source>
        <dbReference type="Google" id="ProtNLM"/>
    </source>
</evidence>
<dbReference type="AlphaFoldDB" id="A0A9W6JWH0"/>
<evidence type="ECO:0000313" key="3">
    <source>
        <dbReference type="Proteomes" id="UP001143330"/>
    </source>
</evidence>
<feature type="signal peptide" evidence="1">
    <location>
        <begin position="1"/>
        <end position="22"/>
    </location>
</feature>
<protein>
    <recommendedName>
        <fullName evidence="4">Auto-transporter adhesin head GIN domain-containing protein</fullName>
    </recommendedName>
</protein>
<evidence type="ECO:0000313" key="2">
    <source>
        <dbReference type="EMBL" id="GLK84437.1"/>
    </source>
</evidence>
<comment type="caution">
    <text evidence="2">The sequence shown here is derived from an EMBL/GenBank/DDBJ whole genome shotgun (WGS) entry which is preliminary data.</text>
</comment>
<dbReference type="Proteomes" id="UP001143330">
    <property type="component" value="Unassembled WGS sequence"/>
</dbReference>